<evidence type="ECO:0000313" key="6">
    <source>
        <dbReference type="Proteomes" id="UP001058974"/>
    </source>
</evidence>
<dbReference type="AlphaFoldDB" id="A0A9D4ZXW8"/>
<accession>A0A9D4ZXW8</accession>
<comment type="caution">
    <text evidence="5">The sequence shown here is derived from an EMBL/GenBank/DDBJ whole genome shotgun (WGS) entry which is preliminary data.</text>
</comment>
<feature type="region of interest" description="Disordered" evidence="3">
    <location>
        <begin position="450"/>
        <end position="511"/>
    </location>
</feature>
<dbReference type="CDD" id="cd04369">
    <property type="entry name" value="Bromodomain"/>
    <property type="match status" value="1"/>
</dbReference>
<feature type="compositionally biased region" description="Basic and acidic residues" evidence="3">
    <location>
        <begin position="459"/>
        <end position="472"/>
    </location>
</feature>
<feature type="compositionally biased region" description="Basic and acidic residues" evidence="3">
    <location>
        <begin position="173"/>
        <end position="185"/>
    </location>
</feature>
<feature type="region of interest" description="Disordered" evidence="3">
    <location>
        <begin position="148"/>
        <end position="167"/>
    </location>
</feature>
<evidence type="ECO:0000256" key="2">
    <source>
        <dbReference type="PROSITE-ProRule" id="PRU00035"/>
    </source>
</evidence>
<name>A0A9D4ZXW8_PEA</name>
<keyword evidence="6" id="KW-1185">Reference proteome</keyword>
<gene>
    <name evidence="5" type="ORF">KIW84_072878</name>
</gene>
<dbReference type="CDD" id="cd00167">
    <property type="entry name" value="SANT"/>
    <property type="match status" value="1"/>
</dbReference>
<dbReference type="Pfam" id="PF00439">
    <property type="entry name" value="Bromodomain"/>
    <property type="match status" value="1"/>
</dbReference>
<sequence length="588" mass="65652">MGAEVIVTNWGTWEELLLGGAVLRHGTRDWTIIAAELRGRTLSLSPYAITPELLFFAVATLRLLSADLQISSVQVRAFRACFLGLASTCGAKACKAKYEDLQQRYSGCTAWFEELKKRRVAELKKALEQSEDSIGSLESMLESLKADKNEKKDDCRVDNDTVGPSLHVPSQKLERVESSTKEVSKDGLSAGSFTHQTETNWSHECQLPAMSSEDMEISPEVSGSIEHEKILNVDKLTEGQGGCCKKRRGKRKRKDCGKNINEVSVRESDFSIDMSRIKESSTSNCGEVVKSSGITEENANMKKDGVKDMTEILDSVLEIKGASAFCRKHDSQKRARYRQLIRRHMDFDAIRSRISNKTINTIMELFRDMLLLANNALIFYSKNTRQYKSAVLMRDVVTKKLKENVKFFSRSVINVNVSNPMKLPDHDPSVKVESVHPSDEKIVVVKAVGGSNPASGISRGDKKPSRSSKEDSPSSVKSLHIKKGFGGPKKLEPATPLKEMKEKKRRRTNNAIDKPLVSYDFDEASNDVEVKDIIDIPVEVEGVADIPDIVELREVMASTSQRPQRNIARPERFQDYEVVGDDEVTTDG</sequence>
<evidence type="ECO:0000259" key="4">
    <source>
        <dbReference type="PROSITE" id="PS50014"/>
    </source>
</evidence>
<keyword evidence="1 2" id="KW-0103">Bromodomain</keyword>
<dbReference type="InterPro" id="IPR001005">
    <property type="entry name" value="SANT/Myb"/>
</dbReference>
<evidence type="ECO:0000256" key="3">
    <source>
        <dbReference type="SAM" id="MobiDB-lite"/>
    </source>
</evidence>
<dbReference type="Gene3D" id="1.20.920.10">
    <property type="entry name" value="Bromodomain-like"/>
    <property type="match status" value="1"/>
</dbReference>
<dbReference type="PANTHER" id="PTHR37888:SF4">
    <property type="entry name" value="OS07G0565300 PROTEIN"/>
    <property type="match status" value="1"/>
</dbReference>
<dbReference type="PANTHER" id="PTHR37888">
    <property type="entry name" value="DNA-BINDING BROMODOMAIN-CONTAINING PROTEIN"/>
    <property type="match status" value="1"/>
</dbReference>
<dbReference type="SMART" id="SM00297">
    <property type="entry name" value="BROMO"/>
    <property type="match status" value="1"/>
</dbReference>
<protein>
    <recommendedName>
        <fullName evidence="4">Bromo domain-containing protein</fullName>
    </recommendedName>
</protein>
<dbReference type="EMBL" id="JAMSHJ010000007">
    <property type="protein sequence ID" value="KAI5386513.1"/>
    <property type="molecule type" value="Genomic_DNA"/>
</dbReference>
<dbReference type="InterPro" id="IPR001487">
    <property type="entry name" value="Bromodomain"/>
</dbReference>
<evidence type="ECO:0000256" key="1">
    <source>
        <dbReference type="ARBA" id="ARBA00023117"/>
    </source>
</evidence>
<dbReference type="Proteomes" id="UP001058974">
    <property type="component" value="Chromosome 7"/>
</dbReference>
<dbReference type="Gramene" id="Psat07G0287800-T1">
    <property type="protein sequence ID" value="KAI5386513.1"/>
    <property type="gene ID" value="KIW84_072878"/>
</dbReference>
<dbReference type="PROSITE" id="PS50014">
    <property type="entry name" value="BROMODOMAIN_2"/>
    <property type="match status" value="1"/>
</dbReference>
<feature type="domain" description="Bromo" evidence="4">
    <location>
        <begin position="317"/>
        <end position="387"/>
    </location>
</feature>
<dbReference type="InterPro" id="IPR036427">
    <property type="entry name" value="Bromodomain-like_sf"/>
</dbReference>
<reference evidence="5 6" key="1">
    <citation type="journal article" date="2022" name="Nat. Genet.">
        <title>Improved pea reference genome and pan-genome highlight genomic features and evolutionary characteristics.</title>
        <authorList>
            <person name="Yang T."/>
            <person name="Liu R."/>
            <person name="Luo Y."/>
            <person name="Hu S."/>
            <person name="Wang D."/>
            <person name="Wang C."/>
            <person name="Pandey M.K."/>
            <person name="Ge S."/>
            <person name="Xu Q."/>
            <person name="Li N."/>
            <person name="Li G."/>
            <person name="Huang Y."/>
            <person name="Saxena R.K."/>
            <person name="Ji Y."/>
            <person name="Li M."/>
            <person name="Yan X."/>
            <person name="He Y."/>
            <person name="Liu Y."/>
            <person name="Wang X."/>
            <person name="Xiang C."/>
            <person name="Varshney R.K."/>
            <person name="Ding H."/>
            <person name="Gao S."/>
            <person name="Zong X."/>
        </authorList>
    </citation>
    <scope>NUCLEOTIDE SEQUENCE [LARGE SCALE GENOMIC DNA]</scope>
    <source>
        <strain evidence="5 6">cv. Zhongwan 6</strain>
    </source>
</reference>
<feature type="region of interest" description="Disordered" evidence="3">
    <location>
        <begin position="173"/>
        <end position="193"/>
    </location>
</feature>
<dbReference type="SUPFAM" id="SSF47370">
    <property type="entry name" value="Bromodomain"/>
    <property type="match status" value="1"/>
</dbReference>
<feature type="compositionally biased region" description="Basic and acidic residues" evidence="3">
    <location>
        <begin position="148"/>
        <end position="159"/>
    </location>
</feature>
<organism evidence="5 6">
    <name type="scientific">Pisum sativum</name>
    <name type="common">Garden pea</name>
    <name type="synonym">Lathyrus oleraceus</name>
    <dbReference type="NCBI Taxonomy" id="3888"/>
    <lineage>
        <taxon>Eukaryota</taxon>
        <taxon>Viridiplantae</taxon>
        <taxon>Streptophyta</taxon>
        <taxon>Embryophyta</taxon>
        <taxon>Tracheophyta</taxon>
        <taxon>Spermatophyta</taxon>
        <taxon>Magnoliopsida</taxon>
        <taxon>eudicotyledons</taxon>
        <taxon>Gunneridae</taxon>
        <taxon>Pentapetalae</taxon>
        <taxon>rosids</taxon>
        <taxon>fabids</taxon>
        <taxon>Fabales</taxon>
        <taxon>Fabaceae</taxon>
        <taxon>Papilionoideae</taxon>
        <taxon>50 kb inversion clade</taxon>
        <taxon>NPAAA clade</taxon>
        <taxon>Hologalegina</taxon>
        <taxon>IRL clade</taxon>
        <taxon>Fabeae</taxon>
        <taxon>Lathyrus</taxon>
    </lineage>
</organism>
<proteinExistence type="predicted"/>
<evidence type="ECO:0000313" key="5">
    <source>
        <dbReference type="EMBL" id="KAI5386513.1"/>
    </source>
</evidence>